<dbReference type="AlphaFoldDB" id="A0A2T0FDX5"/>
<feature type="transmembrane region" description="Helical" evidence="1">
    <location>
        <begin position="105"/>
        <end position="128"/>
    </location>
</feature>
<evidence type="ECO:0000256" key="1">
    <source>
        <dbReference type="SAM" id="Phobius"/>
    </source>
</evidence>
<dbReference type="GeneID" id="36514571"/>
<protein>
    <submittedName>
        <fullName evidence="2">Uncharacterized protein</fullName>
    </submittedName>
</protein>
<feature type="transmembrane region" description="Helical" evidence="1">
    <location>
        <begin position="218"/>
        <end position="243"/>
    </location>
</feature>
<gene>
    <name evidence="2" type="ORF">B9G98_00822</name>
</gene>
<dbReference type="PANTHER" id="PTHR35184:SF1">
    <property type="entry name" value="INTEGRAL MEMBRANE PROTEIN"/>
    <property type="match status" value="1"/>
</dbReference>
<accession>A0A2T0FDX5</accession>
<dbReference type="Proteomes" id="UP000238350">
    <property type="component" value="Unassembled WGS sequence"/>
</dbReference>
<dbReference type="RefSeq" id="XP_024663148.1">
    <property type="nucleotide sequence ID" value="XM_024807380.1"/>
</dbReference>
<name>A0A2T0FDX5_9ASCO</name>
<feature type="transmembrane region" description="Helical" evidence="1">
    <location>
        <begin position="374"/>
        <end position="393"/>
    </location>
</feature>
<dbReference type="EMBL" id="NDIQ01000001">
    <property type="protein sequence ID" value="PRT53202.1"/>
    <property type="molecule type" value="Genomic_DNA"/>
</dbReference>
<feature type="transmembrane region" description="Helical" evidence="1">
    <location>
        <begin position="134"/>
        <end position="155"/>
    </location>
</feature>
<dbReference type="InterPro" id="IPR021460">
    <property type="entry name" value="DUF3112"/>
</dbReference>
<dbReference type="PANTHER" id="PTHR35184">
    <property type="entry name" value="YALI0C10208P"/>
    <property type="match status" value="1"/>
</dbReference>
<dbReference type="OrthoDB" id="3357002at2759"/>
<comment type="caution">
    <text evidence="2">The sequence shown here is derived from an EMBL/GenBank/DDBJ whole genome shotgun (WGS) entry which is preliminary data.</text>
</comment>
<keyword evidence="1" id="KW-0472">Membrane</keyword>
<evidence type="ECO:0000313" key="2">
    <source>
        <dbReference type="EMBL" id="PRT53202.1"/>
    </source>
</evidence>
<proteinExistence type="predicted"/>
<dbReference type="STRING" id="45607.A0A2T0FDX5"/>
<feature type="transmembrane region" description="Helical" evidence="1">
    <location>
        <begin position="327"/>
        <end position="354"/>
    </location>
</feature>
<keyword evidence="1" id="KW-1133">Transmembrane helix</keyword>
<sequence>MDSSKLLNSITPLAATYFNYTGTPVIGSGIRYVINWAKSMNPNLLAPTTLNVIVPELPNIFGGYPYPEHKGIERGPSALFISVFGVLALACFYITARNTKRGHNFFLLFGLGAFCILKVIGYACRLAWNGNIININLGICSIVFIQVAQLVLLALNKILAHRIFTWRHPETGAAWWVTAFFNFTYMLVLGLIAMAIVGEALPFLYFLGPSSWMICQNVMQAAAVLNVVYACLPFGALLLAYAFKPGQLGPNPLKRRKTPTEDLPPVVQPYWIESASPLYFPAKGSVRKIFKGTRAADAIRIMPSREPPAHGLHENYYKPMNPNSPRILTAILTVLIGSTTLLLNTCFRCASSFQRSKSVMDPAFHYNYWASHPYVMYVFYGATEALVLSMYLWMRIDLRFYIPDMAGKRSSKAQFGGDDSSFDVDEPIMVDEPKDYLEENAHV</sequence>
<feature type="transmembrane region" description="Helical" evidence="1">
    <location>
        <begin position="175"/>
        <end position="198"/>
    </location>
</feature>
<organism evidence="2 3">
    <name type="scientific">Wickerhamiella sorbophila</name>
    <dbReference type="NCBI Taxonomy" id="45607"/>
    <lineage>
        <taxon>Eukaryota</taxon>
        <taxon>Fungi</taxon>
        <taxon>Dikarya</taxon>
        <taxon>Ascomycota</taxon>
        <taxon>Saccharomycotina</taxon>
        <taxon>Dipodascomycetes</taxon>
        <taxon>Dipodascales</taxon>
        <taxon>Trichomonascaceae</taxon>
        <taxon>Wickerhamiella</taxon>
    </lineage>
</organism>
<reference evidence="2 3" key="1">
    <citation type="submission" date="2017-04" db="EMBL/GenBank/DDBJ databases">
        <title>Genome sequencing of [Candida] sorbophila.</title>
        <authorList>
            <person name="Ahn J.O."/>
        </authorList>
    </citation>
    <scope>NUCLEOTIDE SEQUENCE [LARGE SCALE GENOMIC DNA]</scope>
    <source>
        <strain evidence="2 3">DS02</strain>
    </source>
</reference>
<dbReference type="Pfam" id="PF11309">
    <property type="entry name" value="DUF3112"/>
    <property type="match status" value="1"/>
</dbReference>
<evidence type="ECO:0000313" key="3">
    <source>
        <dbReference type="Proteomes" id="UP000238350"/>
    </source>
</evidence>
<keyword evidence="1" id="KW-0812">Transmembrane</keyword>
<keyword evidence="3" id="KW-1185">Reference proteome</keyword>
<feature type="transmembrane region" description="Helical" evidence="1">
    <location>
        <begin position="77"/>
        <end position="96"/>
    </location>
</feature>